<comment type="catalytic activity">
    <reaction evidence="2">
        <text>2 a mycocerosyl-[mycocerosic acid synthase] + a phenolphthiocerol = a dimycocerosyl phenolphthiocerol + 2 holo-[mycocerosic acid synthase].</text>
        <dbReference type="EC" id="2.3.1.282"/>
    </reaction>
</comment>
<comment type="caution">
    <text evidence="15">The sequence shown here is derived from an EMBL/GenBank/DDBJ whole genome shotgun (WGS) entry which is preliminary data.</text>
</comment>
<evidence type="ECO:0000313" key="16">
    <source>
        <dbReference type="Proteomes" id="UP000565715"/>
    </source>
</evidence>
<organism evidence="15 16">
    <name type="scientific">Nocardia speluncae</name>
    <dbReference type="NCBI Taxonomy" id="419477"/>
    <lineage>
        <taxon>Bacteria</taxon>
        <taxon>Bacillati</taxon>
        <taxon>Actinomycetota</taxon>
        <taxon>Actinomycetes</taxon>
        <taxon>Mycobacteriales</taxon>
        <taxon>Nocardiaceae</taxon>
        <taxon>Nocardia</taxon>
    </lineage>
</organism>
<reference evidence="15 16" key="1">
    <citation type="submission" date="2020-04" db="EMBL/GenBank/DDBJ databases">
        <title>MicrobeNet Type strains.</title>
        <authorList>
            <person name="Nicholson A.C."/>
        </authorList>
    </citation>
    <scope>NUCLEOTIDE SEQUENCE [LARGE SCALE GENOMIC DNA]</scope>
    <source>
        <strain evidence="15 16">DSM 45078</strain>
    </source>
</reference>
<dbReference type="Pfam" id="PF16911">
    <property type="entry name" value="PapA_C"/>
    <property type="match status" value="1"/>
</dbReference>
<evidence type="ECO:0000259" key="14">
    <source>
        <dbReference type="Pfam" id="PF16911"/>
    </source>
</evidence>
<evidence type="ECO:0000256" key="5">
    <source>
        <dbReference type="ARBA" id="ARBA00012866"/>
    </source>
</evidence>
<keyword evidence="7" id="KW-0443">Lipid metabolism</keyword>
<evidence type="ECO:0000256" key="3">
    <source>
        <dbReference type="ARBA" id="ARBA00001907"/>
    </source>
</evidence>
<keyword evidence="7" id="KW-0444">Lipid biosynthesis</keyword>
<evidence type="ECO:0000256" key="6">
    <source>
        <dbReference type="ARBA" id="ARBA00013449"/>
    </source>
</evidence>
<evidence type="ECO:0000256" key="1">
    <source>
        <dbReference type="ARBA" id="ARBA00000026"/>
    </source>
</evidence>
<accession>A0A846X897</accession>
<evidence type="ECO:0000256" key="13">
    <source>
        <dbReference type="SAM" id="MobiDB-lite"/>
    </source>
</evidence>
<dbReference type="Proteomes" id="UP000565715">
    <property type="component" value="Unassembled WGS sequence"/>
</dbReference>
<dbReference type="Gene3D" id="3.30.559.10">
    <property type="entry name" value="Chloramphenicol acetyltransferase-like domain"/>
    <property type="match status" value="1"/>
</dbReference>
<evidence type="ECO:0000256" key="2">
    <source>
        <dbReference type="ARBA" id="ARBA00000625"/>
    </source>
</evidence>
<protein>
    <recommendedName>
        <fullName evidence="6">Phthiocerol/phthiodiolone dimycocerosyl transferase</fullName>
        <ecNumber evidence="5">2.3.1.282</ecNumber>
    </recommendedName>
    <alternativeName>
        <fullName evidence="12">Acyltransferase PapA5</fullName>
    </alternativeName>
    <alternativeName>
        <fullName evidence="10">Phthiocerol/phthiodiolone O-acyltransferase</fullName>
    </alternativeName>
    <alternativeName>
        <fullName evidence="11">Polyketide synthase-associated protein A5</fullName>
    </alternativeName>
</protein>
<gene>
    <name evidence="15" type="ORF">HGA13_03705</name>
</gene>
<dbReference type="EC" id="2.3.1.282" evidence="5"/>
<keyword evidence="16" id="KW-1185">Reference proteome</keyword>
<evidence type="ECO:0000256" key="9">
    <source>
        <dbReference type="ARBA" id="ARBA00023315"/>
    </source>
</evidence>
<dbReference type="RefSeq" id="WP_068036235.1">
    <property type="nucleotide sequence ID" value="NZ_JAAXOO010000001.1"/>
</dbReference>
<comment type="catalytic activity">
    <reaction evidence="3">
        <text>2 a mycocerosyl-[mycocerosic acid synthase] + a phthiodiolone = a dimycocerosyl phthiodiolone + 2 holo-[mycocerosic acid synthase].</text>
        <dbReference type="EC" id="2.3.1.282"/>
    </reaction>
</comment>
<evidence type="ECO:0000256" key="11">
    <source>
        <dbReference type="ARBA" id="ARBA00032317"/>
    </source>
</evidence>
<keyword evidence="9" id="KW-0012">Acyltransferase</keyword>
<evidence type="ECO:0000256" key="12">
    <source>
        <dbReference type="ARBA" id="ARBA00033407"/>
    </source>
</evidence>
<keyword evidence="8" id="KW-0808">Transferase</keyword>
<proteinExistence type="inferred from homology"/>
<name>A0A846X897_9NOCA</name>
<dbReference type="EMBL" id="JAAXOO010000001">
    <property type="protein sequence ID" value="NKY32182.1"/>
    <property type="molecule type" value="Genomic_DNA"/>
</dbReference>
<dbReference type="InterPro" id="IPR031641">
    <property type="entry name" value="PapA_C"/>
</dbReference>
<dbReference type="SUPFAM" id="SSF52777">
    <property type="entry name" value="CoA-dependent acyltransferases"/>
    <property type="match status" value="2"/>
</dbReference>
<feature type="region of interest" description="Disordered" evidence="13">
    <location>
        <begin position="171"/>
        <end position="194"/>
    </location>
</feature>
<evidence type="ECO:0000256" key="7">
    <source>
        <dbReference type="ARBA" id="ARBA00022516"/>
    </source>
</evidence>
<dbReference type="GO" id="GO:0016746">
    <property type="term" value="F:acyltransferase activity"/>
    <property type="evidence" value="ECO:0007669"/>
    <property type="project" value="UniProtKB-KW"/>
</dbReference>
<comment type="similarity">
    <text evidence="4">Belongs to the acyltransferase PapA5 family.</text>
</comment>
<feature type="domain" description="Phthiocerol/phthiodiolone dimycocerosyl transferase C-terminal" evidence="14">
    <location>
        <begin position="203"/>
        <end position="390"/>
    </location>
</feature>
<evidence type="ECO:0000256" key="8">
    <source>
        <dbReference type="ARBA" id="ARBA00022679"/>
    </source>
</evidence>
<dbReference type="AlphaFoldDB" id="A0A846X897"/>
<evidence type="ECO:0000313" key="15">
    <source>
        <dbReference type="EMBL" id="NKY32182.1"/>
    </source>
</evidence>
<sequence>MTAATVIRALAPSEQIFAFSEVFVGYCARLSGRLDTTALAAAYEALVTAHPMLGAQLVSSEPFGHTLVASGPPEIVLTVADGDPELLLTGAEPDQRRALGSVHVVRSATGASVTLLVHHSIADATHALHLYEQLWRCYSTATTGRAPSLPPTRQPQPVEDLLAARGIIRRPVPGRAEPPRHEPPLPPLDALATNDHEYPPLITTRCRLSREHTGALVSHGHRTGVTVHSLVAAALLLTEAEARRRPVSGLQCSYSVDLRRRVRPAIEPTEGTNVLGFAGYRPAPGRTHTLTSLARGVFGALRDGLATGYVQQTPLQLPDTLAAPPANPFDTVMTTNWGRLPGLSGPAAEIDDFRTTMIAKPDPTGRRPPQPGGGTSIVTTYDDRLSIEIHHPPEFAPVQRPRIERLRALLTRL</sequence>
<comment type="catalytic activity">
    <reaction evidence="1">
        <text>2 a mycocerosyl-[mycocerosic acid synthase] + a phthiocerol = a dimycocerosyl phthiocerol + 2 holo-[mycocerosic acid synthase].</text>
        <dbReference type="EC" id="2.3.1.282"/>
    </reaction>
</comment>
<dbReference type="InterPro" id="IPR023213">
    <property type="entry name" value="CAT-like_dom_sf"/>
</dbReference>
<evidence type="ECO:0000256" key="10">
    <source>
        <dbReference type="ARBA" id="ARBA00030465"/>
    </source>
</evidence>
<evidence type="ECO:0000256" key="4">
    <source>
        <dbReference type="ARBA" id="ARBA00006558"/>
    </source>
</evidence>
<dbReference type="Gene3D" id="3.30.559.30">
    <property type="entry name" value="Nonribosomal peptide synthetase, condensation domain"/>
    <property type="match status" value="1"/>
</dbReference>